<keyword evidence="2" id="KW-0479">Metal-binding</keyword>
<dbReference type="SUPFAM" id="SSF53098">
    <property type="entry name" value="Ribonuclease H-like"/>
    <property type="match status" value="1"/>
</dbReference>
<evidence type="ECO:0000256" key="6">
    <source>
        <dbReference type="ARBA" id="ARBA00023163"/>
    </source>
</evidence>
<name>A0A0M3KE51_ANISI</name>
<dbReference type="PROSITE" id="PS50808">
    <property type="entry name" value="ZF_BED"/>
    <property type="match status" value="1"/>
</dbReference>
<dbReference type="SUPFAM" id="SSF140996">
    <property type="entry name" value="Hermes dimerisation domain"/>
    <property type="match status" value="1"/>
</dbReference>
<dbReference type="InterPro" id="IPR036236">
    <property type="entry name" value="Znf_C2H2_sf"/>
</dbReference>
<dbReference type="PANTHER" id="PTHR46481">
    <property type="entry name" value="ZINC FINGER BED DOMAIN-CONTAINING PROTEIN 4"/>
    <property type="match status" value="1"/>
</dbReference>
<sequence>MEQSTSGSVVWRFFKIATGEGEESSKRVCILCNAQLSFKNSSTKGLLDHLRMKHPETKDEIPEKKKRKVKVCDKNQRAMDQYIGNDKYCISGDKKREADMELVKFVVSSGVPFSIVRNEYLKKLLKKVSSYEVPSESTIRRSLFPSLAERVHVIRNRFLESIKDDFYSIAIDEYSQPSQGRCFLAVTIHVWDADFKRFETILGATSVLDVRHTADNIGLKVQKMLSENSLNNNKIIAAVTDGATAMKKAVRDMHMSWHCCVAHSLHLVVKSMLQADDTVASMLQNCKRIVTSFSNSLILQNSLSQAHDQLGTVKTRLIADVPTRWGSTLAMLLSVVKNNEAIDKVFEGLNANQRNNSSWKPLVKREVHVAEQCTSLLSNFESLTKEASSSEESVFAIIPNIIALRTRLESLLARDPRFPDHPPEDVRFIEGVIKRGVKCLDERFLGATEGATDIPNDKLLLCASFLDPRFVDREGILANLVWEAAADHVLKNGESLLSIDDESSDDENILIQPASTTDIGTRENESLRSIFDSTPSDCNNSASLCDKINVSSFNVPYMLAVYH</sequence>
<proteinExistence type="predicted"/>
<keyword evidence="3 8" id="KW-0863">Zinc-finger</keyword>
<dbReference type="Proteomes" id="UP000267096">
    <property type="component" value="Unassembled WGS sequence"/>
</dbReference>
<dbReference type="InterPro" id="IPR003656">
    <property type="entry name" value="Znf_BED"/>
</dbReference>
<evidence type="ECO:0000256" key="1">
    <source>
        <dbReference type="ARBA" id="ARBA00004123"/>
    </source>
</evidence>
<evidence type="ECO:0000256" key="7">
    <source>
        <dbReference type="ARBA" id="ARBA00023242"/>
    </source>
</evidence>
<evidence type="ECO:0000256" key="4">
    <source>
        <dbReference type="ARBA" id="ARBA00022833"/>
    </source>
</evidence>
<keyword evidence="7" id="KW-0539">Nucleus</keyword>
<keyword evidence="11" id="KW-1185">Reference proteome</keyword>
<dbReference type="Pfam" id="PF02892">
    <property type="entry name" value="zf-BED"/>
    <property type="match status" value="1"/>
</dbReference>
<dbReference type="GO" id="GO:0005634">
    <property type="term" value="C:nucleus"/>
    <property type="evidence" value="ECO:0007669"/>
    <property type="project" value="UniProtKB-SubCell"/>
</dbReference>
<dbReference type="SUPFAM" id="SSF57667">
    <property type="entry name" value="beta-beta-alpha zinc fingers"/>
    <property type="match status" value="1"/>
</dbReference>
<keyword evidence="6" id="KW-0804">Transcription</keyword>
<dbReference type="GO" id="GO:0008270">
    <property type="term" value="F:zinc ion binding"/>
    <property type="evidence" value="ECO:0007669"/>
    <property type="project" value="UniProtKB-KW"/>
</dbReference>
<dbReference type="WBParaSite" id="ASIM_0001925601-mRNA-1">
    <property type="protein sequence ID" value="ASIM_0001925601-mRNA-1"/>
    <property type="gene ID" value="ASIM_0001925601"/>
</dbReference>
<keyword evidence="4" id="KW-0862">Zinc</keyword>
<organism evidence="12">
    <name type="scientific">Anisakis simplex</name>
    <name type="common">Herring worm</name>
    <dbReference type="NCBI Taxonomy" id="6269"/>
    <lineage>
        <taxon>Eukaryota</taxon>
        <taxon>Metazoa</taxon>
        <taxon>Ecdysozoa</taxon>
        <taxon>Nematoda</taxon>
        <taxon>Chromadorea</taxon>
        <taxon>Rhabditida</taxon>
        <taxon>Spirurina</taxon>
        <taxon>Ascaridomorpha</taxon>
        <taxon>Ascaridoidea</taxon>
        <taxon>Anisakidae</taxon>
        <taxon>Anisakis</taxon>
        <taxon>Anisakis simplex complex</taxon>
    </lineage>
</organism>
<evidence type="ECO:0000256" key="3">
    <source>
        <dbReference type="ARBA" id="ARBA00022771"/>
    </source>
</evidence>
<reference evidence="12" key="1">
    <citation type="submission" date="2017-02" db="UniProtKB">
        <authorList>
            <consortium name="WormBaseParasite"/>
        </authorList>
    </citation>
    <scope>IDENTIFICATION</scope>
</reference>
<keyword evidence="5" id="KW-0805">Transcription regulation</keyword>
<dbReference type="EMBL" id="UYRR01035856">
    <property type="protein sequence ID" value="VDK65671.1"/>
    <property type="molecule type" value="Genomic_DNA"/>
</dbReference>
<dbReference type="OrthoDB" id="7699631at2759"/>
<evidence type="ECO:0000256" key="2">
    <source>
        <dbReference type="ARBA" id="ARBA00022723"/>
    </source>
</evidence>
<dbReference type="GO" id="GO:0009791">
    <property type="term" value="P:post-embryonic development"/>
    <property type="evidence" value="ECO:0007669"/>
    <property type="project" value="UniProtKB-ARBA"/>
</dbReference>
<comment type="subcellular location">
    <subcellularLocation>
        <location evidence="1">Nucleus</location>
    </subcellularLocation>
</comment>
<evidence type="ECO:0000313" key="11">
    <source>
        <dbReference type="Proteomes" id="UP000267096"/>
    </source>
</evidence>
<evidence type="ECO:0000256" key="8">
    <source>
        <dbReference type="PROSITE-ProRule" id="PRU00027"/>
    </source>
</evidence>
<dbReference type="PANTHER" id="PTHR46481:SF10">
    <property type="entry name" value="ZINC FINGER BED DOMAIN-CONTAINING PROTEIN 39"/>
    <property type="match status" value="1"/>
</dbReference>
<evidence type="ECO:0000313" key="12">
    <source>
        <dbReference type="WBParaSite" id="ASIM_0001925601-mRNA-1"/>
    </source>
</evidence>
<reference evidence="10 11" key="2">
    <citation type="submission" date="2018-11" db="EMBL/GenBank/DDBJ databases">
        <authorList>
            <consortium name="Pathogen Informatics"/>
        </authorList>
    </citation>
    <scope>NUCLEOTIDE SEQUENCE [LARGE SCALE GENOMIC DNA]</scope>
</reference>
<evidence type="ECO:0000313" key="10">
    <source>
        <dbReference type="EMBL" id="VDK65671.1"/>
    </source>
</evidence>
<accession>A0A0M3KE51</accession>
<dbReference type="InterPro" id="IPR012337">
    <property type="entry name" value="RNaseH-like_sf"/>
</dbReference>
<evidence type="ECO:0000259" key="9">
    <source>
        <dbReference type="PROSITE" id="PS50808"/>
    </source>
</evidence>
<dbReference type="AlphaFoldDB" id="A0A0M3KE51"/>
<dbReference type="GO" id="GO:0003677">
    <property type="term" value="F:DNA binding"/>
    <property type="evidence" value="ECO:0007669"/>
    <property type="project" value="InterPro"/>
</dbReference>
<protein>
    <submittedName>
        <fullName evidence="12">BED-type domain-containing protein</fullName>
    </submittedName>
</protein>
<dbReference type="SMART" id="SM00614">
    <property type="entry name" value="ZnF_BED"/>
    <property type="match status" value="1"/>
</dbReference>
<gene>
    <name evidence="10" type="ORF">ASIM_LOCUS18649</name>
</gene>
<evidence type="ECO:0000256" key="5">
    <source>
        <dbReference type="ARBA" id="ARBA00023015"/>
    </source>
</evidence>
<dbReference type="InterPro" id="IPR052035">
    <property type="entry name" value="ZnF_BED_domain_contain"/>
</dbReference>
<feature type="domain" description="BED-type" evidence="9">
    <location>
        <begin position="5"/>
        <end position="61"/>
    </location>
</feature>